<accession>A0ACB8WAM1</accession>
<reference evidence="1" key="1">
    <citation type="submission" date="2022-04" db="EMBL/GenBank/DDBJ databases">
        <title>Jade perch genome.</title>
        <authorList>
            <person name="Chao B."/>
        </authorList>
    </citation>
    <scope>NUCLEOTIDE SEQUENCE</scope>
    <source>
        <strain evidence="1">CB-2022</strain>
    </source>
</reference>
<sequence>MKKTKRRKNKKNSEEEEETRLLLDEDLPVFLGFVLTSRLTLLFDPTVSNVTLLSDSPAGFAAQCGGQQRIMGKFDTNMVTYVVPTCFKETIIVPKKPKILCLNDDRPVALTSTTMKCFERISQIIHHLFHPGLTGPTSVCLQAQ</sequence>
<keyword evidence="2" id="KW-1185">Reference proteome</keyword>
<dbReference type="EMBL" id="CM041542">
    <property type="protein sequence ID" value="KAI3364735.1"/>
    <property type="molecule type" value="Genomic_DNA"/>
</dbReference>
<evidence type="ECO:0000313" key="1">
    <source>
        <dbReference type="EMBL" id="KAI3364735.1"/>
    </source>
</evidence>
<gene>
    <name evidence="1" type="ORF">L3Q82_000893</name>
</gene>
<comment type="caution">
    <text evidence="1">The sequence shown here is derived from an EMBL/GenBank/DDBJ whole genome shotgun (WGS) entry which is preliminary data.</text>
</comment>
<dbReference type="Proteomes" id="UP000831701">
    <property type="component" value="Chromosome 12"/>
</dbReference>
<protein>
    <submittedName>
        <fullName evidence="1">Uncharacterized protein</fullName>
    </submittedName>
</protein>
<evidence type="ECO:0000313" key="2">
    <source>
        <dbReference type="Proteomes" id="UP000831701"/>
    </source>
</evidence>
<organism evidence="1 2">
    <name type="scientific">Scortum barcoo</name>
    <name type="common">barcoo grunter</name>
    <dbReference type="NCBI Taxonomy" id="214431"/>
    <lineage>
        <taxon>Eukaryota</taxon>
        <taxon>Metazoa</taxon>
        <taxon>Chordata</taxon>
        <taxon>Craniata</taxon>
        <taxon>Vertebrata</taxon>
        <taxon>Euteleostomi</taxon>
        <taxon>Actinopterygii</taxon>
        <taxon>Neopterygii</taxon>
        <taxon>Teleostei</taxon>
        <taxon>Neoteleostei</taxon>
        <taxon>Acanthomorphata</taxon>
        <taxon>Eupercaria</taxon>
        <taxon>Centrarchiformes</taxon>
        <taxon>Terapontoidei</taxon>
        <taxon>Terapontidae</taxon>
        <taxon>Scortum</taxon>
    </lineage>
</organism>
<proteinExistence type="predicted"/>
<name>A0ACB8WAM1_9TELE</name>